<reference evidence="2 3" key="1">
    <citation type="submission" date="2024-11" db="EMBL/GenBank/DDBJ databases">
        <title>A near-complete genome assembly of Cinchona calisaya.</title>
        <authorList>
            <person name="Lian D.C."/>
            <person name="Zhao X.W."/>
            <person name="Wei L."/>
        </authorList>
    </citation>
    <scope>NUCLEOTIDE SEQUENCE [LARGE SCALE GENOMIC DNA]</scope>
    <source>
        <tissue evidence="2">Nenye</tissue>
    </source>
</reference>
<gene>
    <name evidence="2" type="ORF">ACH5RR_013045</name>
</gene>
<name>A0ABD3A4N2_9GENT</name>
<dbReference type="SUPFAM" id="SSF53098">
    <property type="entry name" value="Ribonuclease H-like"/>
    <property type="match status" value="1"/>
</dbReference>
<keyword evidence="3" id="KW-1185">Reference proteome</keyword>
<dbReference type="PANTHER" id="PTHR47074">
    <property type="entry name" value="BNAC02G40300D PROTEIN"/>
    <property type="match status" value="1"/>
</dbReference>
<dbReference type="InterPro" id="IPR036397">
    <property type="entry name" value="RNaseH_sf"/>
</dbReference>
<sequence>MGVQVVAKDHREVFQAALSERLYGLLDPFHVELLALQKSISLAVSLGFRDVVFEGDSLQVIKLVKHRGGEFSRYGVLLEDIMLDLAGFQSWDLSWVQRKGNGVAYTLAKNGLHSLQQQIWNIYPPVFVLETLSLDVESV</sequence>
<accession>A0ABD3A4N2</accession>
<feature type="domain" description="RNase H type-1" evidence="1">
    <location>
        <begin position="3"/>
        <end position="110"/>
    </location>
</feature>
<dbReference type="AlphaFoldDB" id="A0ABD3A4N2"/>
<dbReference type="PANTHER" id="PTHR47074:SF48">
    <property type="entry name" value="POLYNUCLEOTIDYL TRANSFERASE, RIBONUCLEASE H-LIKE SUPERFAMILY PROTEIN"/>
    <property type="match status" value="1"/>
</dbReference>
<dbReference type="InterPro" id="IPR002156">
    <property type="entry name" value="RNaseH_domain"/>
</dbReference>
<evidence type="ECO:0000313" key="3">
    <source>
        <dbReference type="Proteomes" id="UP001630127"/>
    </source>
</evidence>
<organism evidence="2 3">
    <name type="scientific">Cinchona calisaya</name>
    <dbReference type="NCBI Taxonomy" id="153742"/>
    <lineage>
        <taxon>Eukaryota</taxon>
        <taxon>Viridiplantae</taxon>
        <taxon>Streptophyta</taxon>
        <taxon>Embryophyta</taxon>
        <taxon>Tracheophyta</taxon>
        <taxon>Spermatophyta</taxon>
        <taxon>Magnoliopsida</taxon>
        <taxon>eudicotyledons</taxon>
        <taxon>Gunneridae</taxon>
        <taxon>Pentapetalae</taxon>
        <taxon>asterids</taxon>
        <taxon>lamiids</taxon>
        <taxon>Gentianales</taxon>
        <taxon>Rubiaceae</taxon>
        <taxon>Cinchonoideae</taxon>
        <taxon>Cinchoneae</taxon>
        <taxon>Cinchona</taxon>
    </lineage>
</organism>
<dbReference type="Proteomes" id="UP001630127">
    <property type="component" value="Unassembled WGS sequence"/>
</dbReference>
<dbReference type="Pfam" id="PF13456">
    <property type="entry name" value="RVT_3"/>
    <property type="match status" value="1"/>
</dbReference>
<comment type="caution">
    <text evidence="2">The sequence shown here is derived from an EMBL/GenBank/DDBJ whole genome shotgun (WGS) entry which is preliminary data.</text>
</comment>
<protein>
    <recommendedName>
        <fullName evidence="1">RNase H type-1 domain-containing protein</fullName>
    </recommendedName>
</protein>
<evidence type="ECO:0000259" key="1">
    <source>
        <dbReference type="Pfam" id="PF13456"/>
    </source>
</evidence>
<evidence type="ECO:0000313" key="2">
    <source>
        <dbReference type="EMBL" id="KAL3524673.1"/>
    </source>
</evidence>
<dbReference type="InterPro" id="IPR044730">
    <property type="entry name" value="RNase_H-like_dom_plant"/>
</dbReference>
<dbReference type="InterPro" id="IPR052929">
    <property type="entry name" value="RNase_H-like_EbsB-rel"/>
</dbReference>
<dbReference type="EMBL" id="JBJUIK010000006">
    <property type="protein sequence ID" value="KAL3524673.1"/>
    <property type="molecule type" value="Genomic_DNA"/>
</dbReference>
<proteinExistence type="predicted"/>
<dbReference type="CDD" id="cd06222">
    <property type="entry name" value="RNase_H_like"/>
    <property type="match status" value="1"/>
</dbReference>
<dbReference type="InterPro" id="IPR012337">
    <property type="entry name" value="RNaseH-like_sf"/>
</dbReference>
<dbReference type="Gene3D" id="3.30.420.10">
    <property type="entry name" value="Ribonuclease H-like superfamily/Ribonuclease H"/>
    <property type="match status" value="1"/>
</dbReference>